<organism evidence="1 2">
    <name type="scientific">Gordonia rhizosphera NBRC 16068</name>
    <dbReference type="NCBI Taxonomy" id="1108045"/>
    <lineage>
        <taxon>Bacteria</taxon>
        <taxon>Bacillati</taxon>
        <taxon>Actinomycetota</taxon>
        <taxon>Actinomycetes</taxon>
        <taxon>Mycobacteriales</taxon>
        <taxon>Gordoniaceae</taxon>
        <taxon>Gordonia</taxon>
    </lineage>
</organism>
<comment type="caution">
    <text evidence="1">The sequence shown here is derived from an EMBL/GenBank/DDBJ whole genome shotgun (WGS) entry which is preliminary data.</text>
</comment>
<sequence>MRLSILGGNGVAISSARRVHGRAAHTEREVVDVVRFARRERLSVHPPVTRDITHS</sequence>
<keyword evidence="2" id="KW-1185">Reference proteome</keyword>
<accession>K6VPP7</accession>
<evidence type="ECO:0000313" key="1">
    <source>
        <dbReference type="EMBL" id="GAB88850.1"/>
    </source>
</evidence>
<protein>
    <submittedName>
        <fullName evidence="1">Uncharacterized protein</fullName>
    </submittedName>
</protein>
<proteinExistence type="predicted"/>
<evidence type="ECO:0000313" key="2">
    <source>
        <dbReference type="Proteomes" id="UP000008363"/>
    </source>
</evidence>
<name>K6VPP7_9ACTN</name>
<dbReference type="AlphaFoldDB" id="K6VPP7"/>
<dbReference type="EMBL" id="BAHC01000045">
    <property type="protein sequence ID" value="GAB88850.1"/>
    <property type="molecule type" value="Genomic_DNA"/>
</dbReference>
<reference evidence="1 2" key="1">
    <citation type="submission" date="2012-08" db="EMBL/GenBank/DDBJ databases">
        <title>Whole genome shotgun sequence of Gordonia rhizosphera NBRC 16068.</title>
        <authorList>
            <person name="Takarada H."/>
            <person name="Isaki S."/>
            <person name="Hosoyama A."/>
            <person name="Tsuchikane K."/>
            <person name="Katsumata H."/>
            <person name="Baba S."/>
            <person name="Ohji S."/>
            <person name="Yamazaki S."/>
            <person name="Fujita N."/>
        </authorList>
    </citation>
    <scope>NUCLEOTIDE SEQUENCE [LARGE SCALE GENOMIC DNA]</scope>
    <source>
        <strain evidence="1 2">NBRC 16068</strain>
    </source>
</reference>
<dbReference type="Proteomes" id="UP000008363">
    <property type="component" value="Unassembled WGS sequence"/>
</dbReference>
<gene>
    <name evidence="1" type="ORF">GORHZ_045_00210</name>
</gene>